<keyword evidence="1" id="KW-1133">Transmembrane helix</keyword>
<dbReference type="InterPro" id="IPR001036">
    <property type="entry name" value="Acrflvin-R"/>
</dbReference>
<dbReference type="PRINTS" id="PR00702">
    <property type="entry name" value="ACRIFLAVINRP"/>
</dbReference>
<keyword evidence="1" id="KW-0472">Membrane</keyword>
<sequence>MYLFQIDLQRISLGALVIALGMLVDNSIVVSEGILNRIEKGVSRLNACKEAVAQTIWPLLGATIVGIVAFGPISLSQDITGEYTRSLFYVILISILLSWILAVTVTPLFFYNFLKVRPSKNKRPKHQSILYRYYKSFLISCLHQRWLTIIVMACLFATAAYGFKYVKQSFFPYSNTPLFEVGFWQHQGTDIRATRDNLLEIQEYIHGIEHVKAVTTIVGEGALRFMFTYVPEKPNHSYGQGRIPA</sequence>
<dbReference type="Pfam" id="PF00873">
    <property type="entry name" value="ACR_tran"/>
    <property type="match status" value="1"/>
</dbReference>
<reference evidence="2" key="1">
    <citation type="journal article" date="2014" name="Front. Microbiol.">
        <title>High frequency of phylogenetically diverse reductive dehalogenase-homologous genes in deep subseafloor sedimentary metagenomes.</title>
        <authorList>
            <person name="Kawai M."/>
            <person name="Futagami T."/>
            <person name="Toyoda A."/>
            <person name="Takaki Y."/>
            <person name="Nishi S."/>
            <person name="Hori S."/>
            <person name="Arai W."/>
            <person name="Tsubouchi T."/>
            <person name="Morono Y."/>
            <person name="Uchiyama I."/>
            <person name="Ito T."/>
            <person name="Fujiyama A."/>
            <person name="Inagaki F."/>
            <person name="Takami H."/>
        </authorList>
    </citation>
    <scope>NUCLEOTIDE SEQUENCE</scope>
    <source>
        <strain evidence="2">Expedition CK06-06</strain>
    </source>
</reference>
<keyword evidence="1" id="KW-0812">Transmembrane</keyword>
<feature type="transmembrane region" description="Helical" evidence="1">
    <location>
        <begin position="146"/>
        <end position="163"/>
    </location>
</feature>
<gene>
    <name evidence="2" type="ORF">S12H4_28751</name>
</gene>
<dbReference type="GO" id="GO:0005886">
    <property type="term" value="C:plasma membrane"/>
    <property type="evidence" value="ECO:0007669"/>
    <property type="project" value="TreeGrafter"/>
</dbReference>
<dbReference type="AlphaFoldDB" id="X1SG83"/>
<feature type="transmembrane region" description="Helical" evidence="1">
    <location>
        <begin position="12"/>
        <end position="35"/>
    </location>
</feature>
<dbReference type="PANTHER" id="PTHR32063:SF18">
    <property type="entry name" value="CATION EFFLUX SYSTEM PROTEIN"/>
    <property type="match status" value="1"/>
</dbReference>
<feature type="transmembrane region" description="Helical" evidence="1">
    <location>
        <begin position="87"/>
        <end position="114"/>
    </location>
</feature>
<protein>
    <recommendedName>
        <fullName evidence="3">Acriflavin resistance protein</fullName>
    </recommendedName>
</protein>
<dbReference type="PANTHER" id="PTHR32063">
    <property type="match status" value="1"/>
</dbReference>
<dbReference type="Gene3D" id="1.20.1640.10">
    <property type="entry name" value="Multidrug efflux transporter AcrB transmembrane domain"/>
    <property type="match status" value="2"/>
</dbReference>
<proteinExistence type="predicted"/>
<comment type="caution">
    <text evidence="2">The sequence shown here is derived from an EMBL/GenBank/DDBJ whole genome shotgun (WGS) entry which is preliminary data.</text>
</comment>
<dbReference type="EMBL" id="BARW01016519">
    <property type="protein sequence ID" value="GAI92002.1"/>
    <property type="molecule type" value="Genomic_DNA"/>
</dbReference>
<dbReference type="GO" id="GO:0042910">
    <property type="term" value="F:xenobiotic transmembrane transporter activity"/>
    <property type="evidence" value="ECO:0007669"/>
    <property type="project" value="TreeGrafter"/>
</dbReference>
<organism evidence="2">
    <name type="scientific">marine sediment metagenome</name>
    <dbReference type="NCBI Taxonomy" id="412755"/>
    <lineage>
        <taxon>unclassified sequences</taxon>
        <taxon>metagenomes</taxon>
        <taxon>ecological metagenomes</taxon>
    </lineage>
</organism>
<feature type="non-terminal residue" evidence="2">
    <location>
        <position position="245"/>
    </location>
</feature>
<evidence type="ECO:0000256" key="1">
    <source>
        <dbReference type="SAM" id="Phobius"/>
    </source>
</evidence>
<dbReference type="Gene3D" id="3.30.70.1430">
    <property type="entry name" value="Multidrug efflux transporter AcrB pore domain"/>
    <property type="match status" value="1"/>
</dbReference>
<feature type="transmembrane region" description="Helical" evidence="1">
    <location>
        <begin position="56"/>
        <end position="75"/>
    </location>
</feature>
<dbReference type="SUPFAM" id="SSF82866">
    <property type="entry name" value="Multidrug efflux transporter AcrB transmembrane domain"/>
    <property type="match status" value="1"/>
</dbReference>
<accession>X1SG83</accession>
<name>X1SG83_9ZZZZ</name>
<evidence type="ECO:0008006" key="3">
    <source>
        <dbReference type="Google" id="ProtNLM"/>
    </source>
</evidence>
<evidence type="ECO:0000313" key="2">
    <source>
        <dbReference type="EMBL" id="GAI92002.1"/>
    </source>
</evidence>